<dbReference type="PANTHER" id="PTHR37311">
    <property type="entry name" value="2-PHOSPHOSULFOLACTATE PHOSPHATASE-RELATED"/>
    <property type="match status" value="1"/>
</dbReference>
<dbReference type="AlphaFoldDB" id="A0A316A6S0"/>
<organism evidence="8 9">
    <name type="scientific">Quadrisphaera granulorum</name>
    <dbReference type="NCBI Taxonomy" id="317664"/>
    <lineage>
        <taxon>Bacteria</taxon>
        <taxon>Bacillati</taxon>
        <taxon>Actinomycetota</taxon>
        <taxon>Actinomycetes</taxon>
        <taxon>Kineosporiales</taxon>
        <taxon>Kineosporiaceae</taxon>
        <taxon>Quadrisphaera</taxon>
    </lineage>
</organism>
<evidence type="ECO:0000256" key="5">
    <source>
        <dbReference type="ARBA" id="ARBA00022801"/>
    </source>
</evidence>
<dbReference type="Gene3D" id="3.90.1560.10">
    <property type="entry name" value="ComB-like"/>
    <property type="match status" value="1"/>
</dbReference>
<keyword evidence="5" id="KW-0378">Hydrolase</keyword>
<dbReference type="GO" id="GO:0050545">
    <property type="term" value="F:sulfopyruvate decarboxylase activity"/>
    <property type="evidence" value="ECO:0007669"/>
    <property type="project" value="TreeGrafter"/>
</dbReference>
<dbReference type="RefSeq" id="WP_109775234.1">
    <property type="nucleotide sequence ID" value="NZ_QGDQ01000019.1"/>
</dbReference>
<keyword evidence="6" id="KW-0460">Magnesium</keyword>
<dbReference type="InterPro" id="IPR005238">
    <property type="entry name" value="ComB-like"/>
</dbReference>
<keyword evidence="9" id="KW-1185">Reference proteome</keyword>
<evidence type="ECO:0000256" key="6">
    <source>
        <dbReference type="ARBA" id="ARBA00022842"/>
    </source>
</evidence>
<evidence type="ECO:0000313" key="9">
    <source>
        <dbReference type="Proteomes" id="UP000245469"/>
    </source>
</evidence>
<evidence type="ECO:0000256" key="2">
    <source>
        <dbReference type="ARBA" id="ARBA00009997"/>
    </source>
</evidence>
<dbReference type="EMBL" id="QGDQ01000019">
    <property type="protein sequence ID" value="PWJ52514.1"/>
    <property type="molecule type" value="Genomic_DNA"/>
</dbReference>
<accession>A0A316A6S0</accession>
<dbReference type="PANTHER" id="PTHR37311:SF1">
    <property type="entry name" value="2-PHOSPHOSULFOLACTATE PHOSPHATASE-RELATED"/>
    <property type="match status" value="1"/>
</dbReference>
<name>A0A316A6S0_9ACTN</name>
<dbReference type="InterPro" id="IPR036702">
    <property type="entry name" value="ComB-like_sf"/>
</dbReference>
<dbReference type="Pfam" id="PF04029">
    <property type="entry name" value="2-ph_phosp"/>
    <property type="match status" value="1"/>
</dbReference>
<evidence type="ECO:0000313" key="8">
    <source>
        <dbReference type="EMBL" id="PWJ52514.1"/>
    </source>
</evidence>
<dbReference type="Proteomes" id="UP000245469">
    <property type="component" value="Unassembled WGS sequence"/>
</dbReference>
<evidence type="ECO:0000256" key="1">
    <source>
        <dbReference type="ARBA" id="ARBA00001946"/>
    </source>
</evidence>
<evidence type="ECO:0000256" key="3">
    <source>
        <dbReference type="ARBA" id="ARBA00012953"/>
    </source>
</evidence>
<evidence type="ECO:0000256" key="7">
    <source>
        <dbReference type="ARBA" id="ARBA00033711"/>
    </source>
</evidence>
<comment type="catalytic activity">
    <reaction evidence="7">
        <text>(2R)-O-phospho-3-sulfolactate + H2O = (2R)-3-sulfolactate + phosphate</text>
        <dbReference type="Rhea" id="RHEA:23416"/>
        <dbReference type="ChEBI" id="CHEBI:15377"/>
        <dbReference type="ChEBI" id="CHEBI:15597"/>
        <dbReference type="ChEBI" id="CHEBI:43474"/>
        <dbReference type="ChEBI" id="CHEBI:58738"/>
        <dbReference type="EC" id="3.1.3.71"/>
    </reaction>
</comment>
<comment type="cofactor">
    <cofactor evidence="1">
        <name>Mg(2+)</name>
        <dbReference type="ChEBI" id="CHEBI:18420"/>
    </cofactor>
</comment>
<reference evidence="8 9" key="1">
    <citation type="submission" date="2018-03" db="EMBL/GenBank/DDBJ databases">
        <title>Genomic Encyclopedia of Archaeal and Bacterial Type Strains, Phase II (KMG-II): from individual species to whole genera.</title>
        <authorList>
            <person name="Goeker M."/>
        </authorList>
    </citation>
    <scope>NUCLEOTIDE SEQUENCE [LARGE SCALE GENOMIC DNA]</scope>
    <source>
        <strain evidence="8 9">DSM 44889</strain>
    </source>
</reference>
<evidence type="ECO:0000256" key="4">
    <source>
        <dbReference type="ARBA" id="ARBA00021948"/>
    </source>
</evidence>
<proteinExistence type="inferred from homology"/>
<dbReference type="SUPFAM" id="SSF142823">
    <property type="entry name" value="ComB-like"/>
    <property type="match status" value="1"/>
</dbReference>
<dbReference type="GO" id="GO:0050532">
    <property type="term" value="F:2-phosphosulfolactate phosphatase activity"/>
    <property type="evidence" value="ECO:0007669"/>
    <property type="project" value="UniProtKB-EC"/>
</dbReference>
<protein>
    <recommendedName>
        <fullName evidence="4">Probable 2-phosphosulfolactate phosphatase</fullName>
        <ecNumber evidence="3">3.1.3.71</ecNumber>
    </recommendedName>
</protein>
<gene>
    <name evidence="8" type="ORF">BXY45_1196</name>
</gene>
<sequence>MDPRRLQQAHRQDNHRIRHDWGLPGAHAISTGADVAVVIDVLSFTTTLSVATDAGIEVLPYRWADDGATKLAADHQAVLAVGRRTARPGQISLSASTVRAADPPPKRLVLPSPNGSMIAHHLADRAGVVIGACLRNATSAAAWINAHYDHQTASVAVISAGERWPDGSLRPAVEDLWGAGAVLDALTDLGWRDLSPEAVVAGGAFRAVAAEVPRQLAACASGRELGEAGFGNDVDVAAEVDEGSTVPVHDGHAFIAG</sequence>
<dbReference type="OrthoDB" id="8588453at2"/>
<dbReference type="EC" id="3.1.3.71" evidence="3"/>
<comment type="similarity">
    <text evidence="2">Belongs to the ComB family.</text>
</comment>
<dbReference type="GO" id="GO:0000287">
    <property type="term" value="F:magnesium ion binding"/>
    <property type="evidence" value="ECO:0007669"/>
    <property type="project" value="InterPro"/>
</dbReference>
<comment type="caution">
    <text evidence="8">The sequence shown here is derived from an EMBL/GenBank/DDBJ whole genome shotgun (WGS) entry which is preliminary data.</text>
</comment>